<dbReference type="InterPro" id="IPR003591">
    <property type="entry name" value="Leu-rich_rpt_typical-subtyp"/>
</dbReference>
<dbReference type="SUPFAM" id="SSF52058">
    <property type="entry name" value="L domain-like"/>
    <property type="match status" value="1"/>
</dbReference>
<reference evidence="4" key="2">
    <citation type="submission" date="2023-11" db="UniProtKB">
        <authorList>
            <consortium name="WormBaseParasite"/>
        </authorList>
    </citation>
    <scope>IDENTIFICATION</scope>
</reference>
<dbReference type="Proteomes" id="UP000050795">
    <property type="component" value="Unassembled WGS sequence"/>
</dbReference>
<dbReference type="AlphaFoldDB" id="A0AA85K8W5"/>
<sequence>MDLPEEFSLLKNLESLSLRSNPLRTVPESISKLKKLKSLDLSYCLIEQLTYNFYNLKSLEVLDLSYNRLEHFDSRIKIFEQLKVLNLCGNDLTGIQPGLLHLCQIGLEVLNLNDNPLLYLLPKEIKQRSVFTVQSLKVLARLTIRNKTCEANEQKKQQKSFSLKPDEYLFITNFKEDSSASFELKKVPKNDVLLPPVGSCCWCGLDRYDDINTVCIHCVDIFTYSMVPIRMLCCGVKCVKEASQCKTAEQFTKRYYGNYQNI</sequence>
<protein>
    <submittedName>
        <fullName evidence="4">Uncharacterized protein</fullName>
    </submittedName>
</protein>
<keyword evidence="3" id="KW-1185">Reference proteome</keyword>
<evidence type="ECO:0000313" key="4">
    <source>
        <dbReference type="WBParaSite" id="TREG1_61960.1"/>
    </source>
</evidence>
<dbReference type="Pfam" id="PF12799">
    <property type="entry name" value="LRR_4"/>
    <property type="match status" value="1"/>
</dbReference>
<dbReference type="InterPro" id="IPR001611">
    <property type="entry name" value="Leu-rich_rpt"/>
</dbReference>
<evidence type="ECO:0000256" key="1">
    <source>
        <dbReference type="ARBA" id="ARBA00022614"/>
    </source>
</evidence>
<evidence type="ECO:0000256" key="2">
    <source>
        <dbReference type="ARBA" id="ARBA00022737"/>
    </source>
</evidence>
<dbReference type="PANTHER" id="PTHR48051:SF1">
    <property type="entry name" value="RAS SUPPRESSOR PROTEIN 1"/>
    <property type="match status" value="1"/>
</dbReference>
<dbReference type="PROSITE" id="PS51450">
    <property type="entry name" value="LRR"/>
    <property type="match status" value="1"/>
</dbReference>
<proteinExistence type="predicted"/>
<keyword evidence="1" id="KW-0433">Leucine-rich repeat</keyword>
<dbReference type="Gene3D" id="3.80.10.10">
    <property type="entry name" value="Ribonuclease Inhibitor"/>
    <property type="match status" value="1"/>
</dbReference>
<dbReference type="WBParaSite" id="TREG1_61960.1">
    <property type="protein sequence ID" value="TREG1_61960.1"/>
    <property type="gene ID" value="TREG1_61960"/>
</dbReference>
<dbReference type="InterPro" id="IPR032675">
    <property type="entry name" value="LRR_dom_sf"/>
</dbReference>
<dbReference type="GO" id="GO:0005737">
    <property type="term" value="C:cytoplasm"/>
    <property type="evidence" value="ECO:0007669"/>
    <property type="project" value="TreeGrafter"/>
</dbReference>
<keyword evidence="2" id="KW-0677">Repeat</keyword>
<organism evidence="3 4">
    <name type="scientific">Trichobilharzia regenti</name>
    <name type="common">Nasal bird schistosome</name>
    <dbReference type="NCBI Taxonomy" id="157069"/>
    <lineage>
        <taxon>Eukaryota</taxon>
        <taxon>Metazoa</taxon>
        <taxon>Spiralia</taxon>
        <taxon>Lophotrochozoa</taxon>
        <taxon>Platyhelminthes</taxon>
        <taxon>Trematoda</taxon>
        <taxon>Digenea</taxon>
        <taxon>Strigeidida</taxon>
        <taxon>Schistosomatoidea</taxon>
        <taxon>Schistosomatidae</taxon>
        <taxon>Trichobilharzia</taxon>
    </lineage>
</organism>
<dbReference type="SMART" id="SM00369">
    <property type="entry name" value="LRR_TYP"/>
    <property type="match status" value="4"/>
</dbReference>
<accession>A0AA85K8W5</accession>
<evidence type="ECO:0000313" key="3">
    <source>
        <dbReference type="Proteomes" id="UP000050795"/>
    </source>
</evidence>
<dbReference type="PANTHER" id="PTHR48051">
    <property type="match status" value="1"/>
</dbReference>
<dbReference type="InterPro" id="IPR025875">
    <property type="entry name" value="Leu-rich_rpt_4"/>
</dbReference>
<reference evidence="3" key="1">
    <citation type="submission" date="2022-06" db="EMBL/GenBank/DDBJ databases">
        <authorList>
            <person name="Berger JAMES D."/>
            <person name="Berger JAMES D."/>
        </authorList>
    </citation>
    <scope>NUCLEOTIDE SEQUENCE [LARGE SCALE GENOMIC DNA]</scope>
</reference>
<dbReference type="InterPro" id="IPR050216">
    <property type="entry name" value="LRR_domain-containing"/>
</dbReference>
<dbReference type="Pfam" id="PF00560">
    <property type="entry name" value="LRR_1"/>
    <property type="match status" value="3"/>
</dbReference>
<name>A0AA85K8W5_TRIRE</name>